<name>A0ABP2L490_9FIRM</name>
<organism evidence="2 3">
    <name type="scientific">Megasphaera lornae</name>
    <dbReference type="NCBI Taxonomy" id="1000568"/>
    <lineage>
        <taxon>Bacteria</taxon>
        <taxon>Bacillati</taxon>
        <taxon>Bacillota</taxon>
        <taxon>Negativicutes</taxon>
        <taxon>Veillonellales</taxon>
        <taxon>Veillonellaceae</taxon>
        <taxon>Megasphaera</taxon>
    </lineage>
</organism>
<dbReference type="Pfam" id="PF00148">
    <property type="entry name" value="Oxidored_nitro"/>
    <property type="match status" value="1"/>
</dbReference>
<dbReference type="EMBL" id="AFIJ01000026">
    <property type="protein sequence ID" value="EGL40491.1"/>
    <property type="molecule type" value="Genomic_DNA"/>
</dbReference>
<sequence length="441" mass="49607">MLKRIKGTPDPQVVDLPIAAAKFPSFFYDGLQYSPPARGTWNIVHTNMLVPESHQIYICALGCLRGVVLTAAEMGALSRFSSIVVEEKQLFDGTMEDTVLRGTAEILSRLPKAPKACFIYPSCIHHFMGCDWQHVYKQLVSAYPHIAFVPCWMDPIRRHSKLTAEMRTRRQIYSLLEKQAVDGTSLNMIGSNLPVRPQCELSSLLRANGYRLRQLPTCTSYEEYLAMGSSFLNIGQEPLAHIALAALEKRLGQQQVYLSAAWNYEEIEANLQRLAQRLQIALPSYTETKQQCDRRLQEALKIVGGRPIAIDFTAVTRPFSLARLLLEQGFNVQRIYCDTAVPDDEADVALLQRHFPTVRVYAVRHAYMHAAARTDTDFLAIGQKAAYYTGTSHFVNIVEGGGWRDYAGIQEMARQLIKAVREEKSAAAYIQQKGWGCPTCL</sequence>
<gene>
    <name evidence="2" type="ORF">HMPREF1039_1270</name>
</gene>
<dbReference type="Proteomes" id="UP000004018">
    <property type="component" value="Unassembled WGS sequence"/>
</dbReference>
<evidence type="ECO:0000313" key="2">
    <source>
        <dbReference type="EMBL" id="EGL40491.1"/>
    </source>
</evidence>
<proteinExistence type="predicted"/>
<dbReference type="RefSeq" id="WP_007391075.1">
    <property type="nucleotide sequence ID" value="NZ_AFIJ01000026.1"/>
</dbReference>
<comment type="caution">
    <text evidence="2">The sequence shown here is derived from an EMBL/GenBank/DDBJ whole genome shotgun (WGS) entry which is preliminary data.</text>
</comment>
<reference evidence="2 3" key="1">
    <citation type="submission" date="2011-04" db="EMBL/GenBank/DDBJ databases">
        <authorList>
            <person name="Harkins D.M."/>
            <person name="Madupu R."/>
            <person name="Durkin A.S."/>
            <person name="Torralba M."/>
            <person name="Methe B."/>
            <person name="Sutton G.G."/>
            <person name="Nelson K.E."/>
        </authorList>
    </citation>
    <scope>NUCLEOTIDE SEQUENCE [LARGE SCALE GENOMIC DNA]</scope>
    <source>
        <strain evidence="2 3">UPII 199-6</strain>
    </source>
</reference>
<dbReference type="InterPro" id="IPR000510">
    <property type="entry name" value="Nase/OxRdtase_comp1"/>
</dbReference>
<dbReference type="SUPFAM" id="SSF53807">
    <property type="entry name" value="Helical backbone' metal receptor"/>
    <property type="match status" value="1"/>
</dbReference>
<evidence type="ECO:0000313" key="3">
    <source>
        <dbReference type="Proteomes" id="UP000004018"/>
    </source>
</evidence>
<protein>
    <recommendedName>
        <fullName evidence="1">Nitrogenase/oxidoreductase component 1 domain-containing protein</fullName>
    </recommendedName>
</protein>
<feature type="domain" description="Nitrogenase/oxidoreductase component 1" evidence="1">
    <location>
        <begin position="113"/>
        <end position="392"/>
    </location>
</feature>
<keyword evidence="3" id="KW-1185">Reference proteome</keyword>
<evidence type="ECO:0000259" key="1">
    <source>
        <dbReference type="Pfam" id="PF00148"/>
    </source>
</evidence>
<accession>A0ABP2L490</accession>